<evidence type="ECO:0000313" key="5">
    <source>
        <dbReference type="EMBL" id="KAG5460916.1"/>
    </source>
</evidence>
<reference evidence="5 6" key="1">
    <citation type="journal article" name="Sci. Rep.">
        <title>Genome-scale phylogenetic analyses confirm Olpidium as the closest living zoosporic fungus to the non-flagellated, terrestrial fungi.</title>
        <authorList>
            <person name="Chang Y."/>
            <person name="Rochon D."/>
            <person name="Sekimoto S."/>
            <person name="Wang Y."/>
            <person name="Chovatia M."/>
            <person name="Sandor L."/>
            <person name="Salamov A."/>
            <person name="Grigoriev I.V."/>
            <person name="Stajich J.E."/>
            <person name="Spatafora J.W."/>
        </authorList>
    </citation>
    <scope>NUCLEOTIDE SEQUENCE [LARGE SCALE GENOMIC DNA]</scope>
    <source>
        <strain evidence="5">S191</strain>
    </source>
</reference>
<dbReference type="GO" id="GO:0005524">
    <property type="term" value="F:ATP binding"/>
    <property type="evidence" value="ECO:0007669"/>
    <property type="project" value="UniProtKB-KW"/>
</dbReference>
<protein>
    <recommendedName>
        <fullName evidence="4">AMP-dependent synthetase/ligase domain-containing protein</fullName>
    </recommendedName>
</protein>
<feature type="domain" description="AMP-dependent synthetase/ligase" evidence="4">
    <location>
        <begin position="5"/>
        <end position="157"/>
    </location>
</feature>
<feature type="transmembrane region" description="Helical" evidence="3">
    <location>
        <begin position="229"/>
        <end position="252"/>
    </location>
</feature>
<dbReference type="AlphaFoldDB" id="A0A8H7ZWR2"/>
<evidence type="ECO:0000256" key="3">
    <source>
        <dbReference type="SAM" id="Phobius"/>
    </source>
</evidence>
<keyword evidence="3" id="KW-0472">Membrane</keyword>
<keyword evidence="1" id="KW-0547">Nucleotide-binding</keyword>
<dbReference type="PANTHER" id="PTHR43272">
    <property type="entry name" value="LONG-CHAIN-FATTY-ACID--COA LIGASE"/>
    <property type="match status" value="1"/>
</dbReference>
<keyword evidence="2" id="KW-0067">ATP-binding</keyword>
<keyword evidence="6" id="KW-1185">Reference proteome</keyword>
<evidence type="ECO:0000256" key="2">
    <source>
        <dbReference type="ARBA" id="ARBA00022840"/>
    </source>
</evidence>
<dbReference type="GO" id="GO:0004467">
    <property type="term" value="F:long-chain fatty acid-CoA ligase activity"/>
    <property type="evidence" value="ECO:0007669"/>
    <property type="project" value="TreeGrafter"/>
</dbReference>
<dbReference type="InterPro" id="IPR000873">
    <property type="entry name" value="AMP-dep_synth/lig_dom"/>
</dbReference>
<dbReference type="InterPro" id="IPR042099">
    <property type="entry name" value="ANL_N_sf"/>
</dbReference>
<accession>A0A8H7ZWR2</accession>
<dbReference type="Pfam" id="PF00501">
    <property type="entry name" value="AMP-binding"/>
    <property type="match status" value="1"/>
</dbReference>
<feature type="non-terminal residue" evidence="5">
    <location>
        <position position="1"/>
    </location>
</feature>
<dbReference type="Gene3D" id="3.40.50.12780">
    <property type="entry name" value="N-terminal domain of ligase-like"/>
    <property type="match status" value="1"/>
</dbReference>
<organism evidence="5 6">
    <name type="scientific">Olpidium bornovanus</name>
    <dbReference type="NCBI Taxonomy" id="278681"/>
    <lineage>
        <taxon>Eukaryota</taxon>
        <taxon>Fungi</taxon>
        <taxon>Fungi incertae sedis</taxon>
        <taxon>Olpidiomycota</taxon>
        <taxon>Olpidiomycotina</taxon>
        <taxon>Olpidiomycetes</taxon>
        <taxon>Olpidiales</taxon>
        <taxon>Olpidiaceae</taxon>
        <taxon>Olpidium</taxon>
    </lineage>
</organism>
<evidence type="ECO:0000313" key="6">
    <source>
        <dbReference type="Proteomes" id="UP000673691"/>
    </source>
</evidence>
<dbReference type="OrthoDB" id="1700726at2759"/>
<name>A0A8H7ZWR2_9FUNG</name>
<proteinExistence type="predicted"/>
<dbReference type="EMBL" id="JAEFCI010004488">
    <property type="protein sequence ID" value="KAG5460916.1"/>
    <property type="molecule type" value="Genomic_DNA"/>
</dbReference>
<dbReference type="GO" id="GO:0016020">
    <property type="term" value="C:membrane"/>
    <property type="evidence" value="ECO:0007669"/>
    <property type="project" value="TreeGrafter"/>
</dbReference>
<keyword evidence="3" id="KW-1133">Transmembrane helix</keyword>
<dbReference type="GO" id="GO:0005783">
    <property type="term" value="C:endoplasmic reticulum"/>
    <property type="evidence" value="ECO:0007669"/>
    <property type="project" value="TreeGrafter"/>
</dbReference>
<comment type="caution">
    <text evidence="5">The sequence shown here is derived from an EMBL/GenBank/DDBJ whole genome shotgun (WGS) entry which is preliminary data.</text>
</comment>
<gene>
    <name evidence="5" type="ORF">BJ554DRAFT_6981</name>
</gene>
<sequence>RTISYAVTYLGGSVGFSDGDPHHIFDDAEVLRPTVYVGGPGDLKRFRQGVIDSVSVKGWFGKKAFWRAYRSKGEALRRGRLAKDGCWGRIAFSPTGVATLASYYDYGSYGGSHVGPPLPCNEIKLRDVAEMSHCARDEPNPRGEVCIRGHSVFGGYFGDTARTADVLSSDGWLATGDVGEWLPNGTLKFVGPEKVERSLTSSRLINQAFVYGEPDRPGLVAVIVPDEEGLAAVTAVSVFPAVIFAVLLLSLLRPLRDTRRKTHDVRSPRFFNGISKN</sequence>
<dbReference type="Proteomes" id="UP000673691">
    <property type="component" value="Unassembled WGS sequence"/>
</dbReference>
<dbReference type="PANTHER" id="PTHR43272:SF33">
    <property type="entry name" value="AMP-BINDING DOMAIN-CONTAINING PROTEIN-RELATED"/>
    <property type="match status" value="1"/>
</dbReference>
<evidence type="ECO:0000256" key="1">
    <source>
        <dbReference type="ARBA" id="ARBA00022741"/>
    </source>
</evidence>
<dbReference type="SUPFAM" id="SSF56801">
    <property type="entry name" value="Acetyl-CoA synthetase-like"/>
    <property type="match status" value="1"/>
</dbReference>
<evidence type="ECO:0000259" key="4">
    <source>
        <dbReference type="Pfam" id="PF00501"/>
    </source>
</evidence>
<keyword evidence="3" id="KW-0812">Transmembrane</keyword>